<organism evidence="1 2">
    <name type="scientific">Paenibacillus amylolyticus</name>
    <dbReference type="NCBI Taxonomy" id="1451"/>
    <lineage>
        <taxon>Bacteria</taxon>
        <taxon>Bacillati</taxon>
        <taxon>Bacillota</taxon>
        <taxon>Bacilli</taxon>
        <taxon>Bacillales</taxon>
        <taxon>Paenibacillaceae</taxon>
        <taxon>Paenibacillus</taxon>
    </lineage>
</organism>
<name>A0A1R1C5C0_PAEAM</name>
<accession>A0A1R1C5C0</accession>
<dbReference type="AlphaFoldDB" id="A0A1R1C5C0"/>
<evidence type="ECO:0000313" key="2">
    <source>
        <dbReference type="Proteomes" id="UP000187134"/>
    </source>
</evidence>
<evidence type="ECO:0000313" key="1">
    <source>
        <dbReference type="EMBL" id="OMF17218.1"/>
    </source>
</evidence>
<sequence>MSRRVTHYFYVGEQHVWFSEWYEPLSKEELQKRAFTVFERGYGKPDKVVDTNGRTVILGGEGADTE</sequence>
<comment type="caution">
    <text evidence="1">The sequence shown here is derived from an EMBL/GenBank/DDBJ whole genome shotgun (WGS) entry which is preliminary data.</text>
</comment>
<dbReference type="Proteomes" id="UP000187134">
    <property type="component" value="Unassembled WGS sequence"/>
</dbReference>
<proteinExistence type="predicted"/>
<dbReference type="EMBL" id="MRTJ01000001">
    <property type="protein sequence ID" value="OMF17218.1"/>
    <property type="molecule type" value="Genomic_DNA"/>
</dbReference>
<reference evidence="1 2" key="1">
    <citation type="submission" date="2016-11" db="EMBL/GenBank/DDBJ databases">
        <title>Paenibacillus species isolates.</title>
        <authorList>
            <person name="Beno S.M."/>
        </authorList>
    </citation>
    <scope>NUCLEOTIDE SEQUENCE [LARGE SCALE GENOMIC DNA]</scope>
    <source>
        <strain evidence="1 2">FSL H8-0246</strain>
    </source>
</reference>
<gene>
    <name evidence="1" type="ORF">BK131_04435</name>
</gene>
<dbReference type="RefSeq" id="WP_076330582.1">
    <property type="nucleotide sequence ID" value="NZ_MRTJ01000001.1"/>
</dbReference>
<protein>
    <submittedName>
        <fullName evidence="1">Uncharacterized protein</fullName>
    </submittedName>
</protein>